<sequence length="330" mass="36224">MERRDDWLAQTTEPILDPRRDIVDPHHHLWVHGDTVYDLAALWSDTGAGHNVVQTVYVECRSFYGRGASPSLQPVGETAHVARLAAGMAQHPDRAQIAGIVAHADLRDPNLDAVLDAHRAAGGPLFKGIRHSGAYDPDPAGLIVPARGTPGLYADPDFRRGVARLGARGLSYDTWHYHTQTAEFLALAQAVPDTVLVLDHLSTPLGVGRFAGRRDAIFDTWRRDMAALAKCPNVVAKLGGLAMPDNGWGWHLRAAPPGSEEIAQAFAPWFHHMIDHFGPARCMFESNFPVDRTALGYPVLWNAFKRMAAQYDQAAQAMMFSGTARATYRL</sequence>
<dbReference type="InterPro" id="IPR052350">
    <property type="entry name" value="Metallo-dep_Lactonases"/>
</dbReference>
<organism evidence="3 4">
    <name type="scientific">Sulfitobacter sabulilitoris</name>
    <dbReference type="NCBI Taxonomy" id="2562655"/>
    <lineage>
        <taxon>Bacteria</taxon>
        <taxon>Pseudomonadati</taxon>
        <taxon>Pseudomonadota</taxon>
        <taxon>Alphaproteobacteria</taxon>
        <taxon>Rhodobacterales</taxon>
        <taxon>Roseobacteraceae</taxon>
        <taxon>Sulfitobacter</taxon>
    </lineage>
</organism>
<evidence type="ECO:0000313" key="3">
    <source>
        <dbReference type="EMBL" id="TMM55651.1"/>
    </source>
</evidence>
<dbReference type="InterPro" id="IPR032466">
    <property type="entry name" value="Metal_Hydrolase"/>
</dbReference>
<dbReference type="SUPFAM" id="SSF51556">
    <property type="entry name" value="Metallo-dependent hydrolases"/>
    <property type="match status" value="1"/>
</dbReference>
<dbReference type="InterPro" id="IPR006680">
    <property type="entry name" value="Amidohydro-rel"/>
</dbReference>
<protein>
    <submittedName>
        <fullName evidence="3">Amidohydrolase</fullName>
    </submittedName>
</protein>
<evidence type="ECO:0000313" key="4">
    <source>
        <dbReference type="Proteomes" id="UP000309550"/>
    </source>
</evidence>
<evidence type="ECO:0000259" key="2">
    <source>
        <dbReference type="Pfam" id="PF04909"/>
    </source>
</evidence>
<feature type="domain" description="Amidohydrolase-related" evidence="2">
    <location>
        <begin position="23"/>
        <end position="330"/>
    </location>
</feature>
<dbReference type="PANTHER" id="PTHR43569:SF1">
    <property type="entry name" value="BLL3371 PROTEIN"/>
    <property type="match status" value="1"/>
</dbReference>
<proteinExistence type="inferred from homology"/>
<comment type="caution">
    <text evidence="3">The sequence shown here is derived from an EMBL/GenBank/DDBJ whole genome shotgun (WGS) entry which is preliminary data.</text>
</comment>
<reference evidence="3 4" key="1">
    <citation type="submission" date="2019-05" db="EMBL/GenBank/DDBJ databases">
        <title>Sulfitobacter sabulilitoris sp. nov., isolated from a marine sand.</title>
        <authorList>
            <person name="Yoon J.-H."/>
        </authorList>
    </citation>
    <scope>NUCLEOTIDE SEQUENCE [LARGE SCALE GENOMIC DNA]</scope>
    <source>
        <strain evidence="3 4">HSMS-29</strain>
    </source>
</reference>
<evidence type="ECO:0000256" key="1">
    <source>
        <dbReference type="ARBA" id="ARBA00038310"/>
    </source>
</evidence>
<keyword evidence="4" id="KW-1185">Reference proteome</keyword>
<name>A0A5S3PMS5_9RHOB</name>
<comment type="similarity">
    <text evidence="1">Belongs to the metallo-dependent hydrolases superfamily.</text>
</comment>
<dbReference type="Pfam" id="PF04909">
    <property type="entry name" value="Amidohydro_2"/>
    <property type="match status" value="1"/>
</dbReference>
<dbReference type="EMBL" id="VANS01000001">
    <property type="protein sequence ID" value="TMM55651.1"/>
    <property type="molecule type" value="Genomic_DNA"/>
</dbReference>
<dbReference type="PANTHER" id="PTHR43569">
    <property type="entry name" value="AMIDOHYDROLASE"/>
    <property type="match status" value="1"/>
</dbReference>
<dbReference type="AlphaFoldDB" id="A0A5S3PMS5"/>
<dbReference type="Gene3D" id="3.20.20.140">
    <property type="entry name" value="Metal-dependent hydrolases"/>
    <property type="match status" value="1"/>
</dbReference>
<dbReference type="GO" id="GO:0016787">
    <property type="term" value="F:hydrolase activity"/>
    <property type="evidence" value="ECO:0007669"/>
    <property type="project" value="UniProtKB-KW"/>
</dbReference>
<keyword evidence="3" id="KW-0378">Hydrolase</keyword>
<dbReference type="Proteomes" id="UP000309550">
    <property type="component" value="Unassembled WGS sequence"/>
</dbReference>
<accession>A0A5S3PMS5</accession>
<gene>
    <name evidence="3" type="ORF">FDT80_06955</name>
</gene>
<dbReference type="OrthoDB" id="9787654at2"/>